<comment type="caution">
    <text evidence="2">The sequence shown here is derived from an EMBL/GenBank/DDBJ whole genome shotgun (WGS) entry which is preliminary data.</text>
</comment>
<keyword evidence="1" id="KW-0472">Membrane</keyword>
<keyword evidence="3" id="KW-1185">Reference proteome</keyword>
<feature type="transmembrane region" description="Helical" evidence="1">
    <location>
        <begin position="28"/>
        <end position="48"/>
    </location>
</feature>
<dbReference type="AlphaFoldDB" id="A0AAV6YW04"/>
<evidence type="ECO:0000313" key="3">
    <source>
        <dbReference type="Proteomes" id="UP000824782"/>
    </source>
</evidence>
<proteinExistence type="predicted"/>
<dbReference type="Proteomes" id="UP000824782">
    <property type="component" value="Unassembled WGS sequence"/>
</dbReference>
<keyword evidence="1" id="KW-1133">Transmembrane helix</keyword>
<sequence>MTHLCCNKLQLSVFVRVDSALFNHMIQISVKLVLFSTILFYISICFIGKKNLIILFYFVTCNPELQPSGAESRRTQ</sequence>
<name>A0AAV6YW04_ENGPU</name>
<dbReference type="EMBL" id="WNYA01023641">
    <property type="protein sequence ID" value="KAG8538133.1"/>
    <property type="molecule type" value="Genomic_DNA"/>
</dbReference>
<keyword evidence="1" id="KW-0812">Transmembrane</keyword>
<gene>
    <name evidence="2" type="ORF">GDO81_023245</name>
</gene>
<accession>A0AAV6YW04</accession>
<protein>
    <submittedName>
        <fullName evidence="2">Uncharacterized protein</fullName>
    </submittedName>
</protein>
<evidence type="ECO:0000313" key="2">
    <source>
        <dbReference type="EMBL" id="KAG8538133.1"/>
    </source>
</evidence>
<reference evidence="2" key="1">
    <citation type="thesis" date="2020" institute="ProQuest LLC" country="789 East Eisenhower Parkway, Ann Arbor, MI, USA">
        <title>Comparative Genomics and Chromosome Evolution.</title>
        <authorList>
            <person name="Mudd A.B."/>
        </authorList>
    </citation>
    <scope>NUCLEOTIDE SEQUENCE</scope>
    <source>
        <strain evidence="2">237g6f4</strain>
        <tissue evidence="2">Blood</tissue>
    </source>
</reference>
<organism evidence="2 3">
    <name type="scientific">Engystomops pustulosus</name>
    <name type="common">Tungara frog</name>
    <name type="synonym">Physalaemus pustulosus</name>
    <dbReference type="NCBI Taxonomy" id="76066"/>
    <lineage>
        <taxon>Eukaryota</taxon>
        <taxon>Metazoa</taxon>
        <taxon>Chordata</taxon>
        <taxon>Craniata</taxon>
        <taxon>Vertebrata</taxon>
        <taxon>Euteleostomi</taxon>
        <taxon>Amphibia</taxon>
        <taxon>Batrachia</taxon>
        <taxon>Anura</taxon>
        <taxon>Neobatrachia</taxon>
        <taxon>Hyloidea</taxon>
        <taxon>Leptodactylidae</taxon>
        <taxon>Leiuperinae</taxon>
        <taxon>Engystomops</taxon>
    </lineage>
</organism>
<evidence type="ECO:0000256" key="1">
    <source>
        <dbReference type="SAM" id="Phobius"/>
    </source>
</evidence>